<organism evidence="3 4">
    <name type="scientific">Xanthomonas translucens pv. translucens DSM 18974</name>
    <dbReference type="NCBI Taxonomy" id="1261556"/>
    <lineage>
        <taxon>Bacteria</taxon>
        <taxon>Pseudomonadati</taxon>
        <taxon>Pseudomonadota</taxon>
        <taxon>Gammaproteobacteria</taxon>
        <taxon>Lysobacterales</taxon>
        <taxon>Lysobacteraceae</taxon>
        <taxon>Xanthomonas</taxon>
        <taxon>Xanthomonas translucens group</taxon>
    </lineage>
</organism>
<keyword evidence="1" id="KW-0680">Restriction system</keyword>
<proteinExistence type="predicted"/>
<dbReference type="CDD" id="cd16961">
    <property type="entry name" value="RMtype1_S_TRD-CR_like"/>
    <property type="match status" value="1"/>
</dbReference>
<name>A0A1C3TJL2_XANCT</name>
<evidence type="ECO:0000256" key="1">
    <source>
        <dbReference type="ARBA" id="ARBA00022747"/>
    </source>
</evidence>
<dbReference type="Proteomes" id="UP000093071">
    <property type="component" value="Chromosome I"/>
</dbReference>
<dbReference type="RefSeq" id="WP_003477981.1">
    <property type="nucleotide sequence ID" value="NZ_LT604072.1"/>
</dbReference>
<evidence type="ECO:0000313" key="4">
    <source>
        <dbReference type="Proteomes" id="UP000093071"/>
    </source>
</evidence>
<dbReference type="AlphaFoldDB" id="A0A1C3TJL2"/>
<evidence type="ECO:0000256" key="2">
    <source>
        <dbReference type="ARBA" id="ARBA00023125"/>
    </source>
</evidence>
<protein>
    <recommendedName>
        <fullName evidence="5">Type I restriction modification DNA specificity domain-containing protein</fullName>
    </recommendedName>
</protein>
<accession>A0A1C3TJL2</accession>
<keyword evidence="2" id="KW-0238">DNA-binding</keyword>
<dbReference type="EMBL" id="LT604072">
    <property type="protein sequence ID" value="SCB03426.1"/>
    <property type="molecule type" value="Genomic_DNA"/>
</dbReference>
<dbReference type="PATRIC" id="fig|1261556.5.peg.652"/>
<reference evidence="4" key="1">
    <citation type="submission" date="2016-07" db="EMBL/GenBank/DDBJ databases">
        <authorList>
            <person name="Jaenicke Sebastian"/>
        </authorList>
    </citation>
    <scope>NUCLEOTIDE SEQUENCE [LARGE SCALE GENOMIC DNA]</scope>
</reference>
<evidence type="ECO:0008006" key="5">
    <source>
        <dbReference type="Google" id="ProtNLM"/>
    </source>
</evidence>
<gene>
    <name evidence="3" type="ORF">BN444_02315</name>
</gene>
<dbReference type="GO" id="GO:0003677">
    <property type="term" value="F:DNA binding"/>
    <property type="evidence" value="ECO:0007669"/>
    <property type="project" value="UniProtKB-KW"/>
</dbReference>
<evidence type="ECO:0000313" key="3">
    <source>
        <dbReference type="EMBL" id="SCB03426.1"/>
    </source>
</evidence>
<sequence>MIRFMENHAKQATLSATAQIMLGHPFRGAIPSVPGGSTNVLQLRDITPSGRLACDNLLTTELQGRKSPDWLRNQDIVFVARGDNTFAALVADPPPRTVCSPHLYIIRVNQPDALLPAFLAWQLNQTPAQRYLRQSAEGSNQLSIRRSVLDMTPIRIPPLARQHAIIALDRAAQAERLTLHALIKNRDTELAILAERLLA</sequence>
<dbReference type="Gene3D" id="3.90.220.20">
    <property type="entry name" value="DNA methylase specificity domains"/>
    <property type="match status" value="1"/>
</dbReference>
<dbReference type="GO" id="GO:0009307">
    <property type="term" value="P:DNA restriction-modification system"/>
    <property type="evidence" value="ECO:0007669"/>
    <property type="project" value="UniProtKB-KW"/>
</dbReference>
<dbReference type="InterPro" id="IPR044946">
    <property type="entry name" value="Restrct_endonuc_typeI_TRD_sf"/>
</dbReference>
<dbReference type="SUPFAM" id="SSF116734">
    <property type="entry name" value="DNA methylase specificity domain"/>
    <property type="match status" value="1"/>
</dbReference>